<gene>
    <name evidence="2" type="ORF">COU90_04310</name>
</gene>
<protein>
    <recommendedName>
        <fullName evidence="1">DM13 domain-containing protein</fullName>
    </recommendedName>
</protein>
<dbReference type="Proteomes" id="UP000229098">
    <property type="component" value="Unassembled WGS sequence"/>
</dbReference>
<dbReference type="InterPro" id="IPR019545">
    <property type="entry name" value="DM13_domain"/>
</dbReference>
<evidence type="ECO:0000313" key="2">
    <source>
        <dbReference type="EMBL" id="PJE64065.1"/>
    </source>
</evidence>
<comment type="caution">
    <text evidence="2">The sequence shown here is derived from an EMBL/GenBank/DDBJ whole genome shotgun (WGS) entry which is preliminary data.</text>
</comment>
<organism evidence="2 3">
    <name type="scientific">Candidatus Ryanbacteria bacterium CG10_big_fil_rev_8_21_14_0_10_43_42</name>
    <dbReference type="NCBI Taxonomy" id="1974864"/>
    <lineage>
        <taxon>Bacteria</taxon>
        <taxon>Candidatus Ryaniibacteriota</taxon>
    </lineage>
</organism>
<dbReference type="PROSITE" id="PS51549">
    <property type="entry name" value="DM13"/>
    <property type="match status" value="1"/>
</dbReference>
<accession>A0A2M8KVV6</accession>
<evidence type="ECO:0000259" key="1">
    <source>
        <dbReference type="PROSITE" id="PS51549"/>
    </source>
</evidence>
<proteinExistence type="predicted"/>
<evidence type="ECO:0000313" key="3">
    <source>
        <dbReference type="Proteomes" id="UP000229098"/>
    </source>
</evidence>
<name>A0A2M8KVV6_9BACT</name>
<dbReference type="EMBL" id="PFEF01000010">
    <property type="protein sequence ID" value="PJE64065.1"/>
    <property type="molecule type" value="Genomic_DNA"/>
</dbReference>
<reference evidence="3" key="1">
    <citation type="submission" date="2017-09" db="EMBL/GenBank/DDBJ databases">
        <title>Depth-based differentiation of microbial function through sediment-hosted aquifers and enrichment of novel symbionts in the deep terrestrial subsurface.</title>
        <authorList>
            <person name="Probst A.J."/>
            <person name="Ladd B."/>
            <person name="Jarett J.K."/>
            <person name="Geller-Mcgrath D.E."/>
            <person name="Sieber C.M.K."/>
            <person name="Emerson J.B."/>
            <person name="Anantharaman K."/>
            <person name="Thomas B.C."/>
            <person name="Malmstrom R."/>
            <person name="Stieglmeier M."/>
            <person name="Klingl A."/>
            <person name="Woyke T."/>
            <person name="Ryan C.M."/>
            <person name="Banfield J.F."/>
        </authorList>
    </citation>
    <scope>NUCLEOTIDE SEQUENCE [LARGE SCALE GENOMIC DNA]</scope>
</reference>
<sequence>MKSFLFIAVSLIIFGAGWYFISPLVVNKEIDEQFPDVSVPTSMPTSEELAEMSPEQLDAIKENVMAETAAMPDTIMEEDMPHETEPVILAKGMFKDADGFHRGSGDAVIYQLPDGSRILRFENFSVTNGPDLRVLLVGHTDPKTRDDVMDGDYVELDNLKGNKGNQNYELSADIDITAYQSVVIYCKPFHVVFSTALLQ</sequence>
<dbReference type="AlphaFoldDB" id="A0A2M8KVV6"/>
<dbReference type="Pfam" id="PF10517">
    <property type="entry name" value="DM13"/>
    <property type="match status" value="1"/>
</dbReference>
<feature type="domain" description="DM13" evidence="1">
    <location>
        <begin position="92"/>
        <end position="199"/>
    </location>
</feature>